<dbReference type="EMBL" id="GBRH01198104">
    <property type="protein sequence ID" value="JAD99791.1"/>
    <property type="molecule type" value="Transcribed_RNA"/>
</dbReference>
<reference evidence="2" key="2">
    <citation type="journal article" date="2015" name="Data Brief">
        <title>Shoot transcriptome of the giant reed, Arundo donax.</title>
        <authorList>
            <person name="Barrero R.A."/>
            <person name="Guerrero F.D."/>
            <person name="Moolhuijzen P."/>
            <person name="Goolsby J.A."/>
            <person name="Tidwell J."/>
            <person name="Bellgard S.E."/>
            <person name="Bellgard M.I."/>
        </authorList>
    </citation>
    <scope>NUCLEOTIDE SEQUENCE</scope>
    <source>
        <tissue evidence="2">Shoot tissue taken approximately 20 cm above the soil surface</tissue>
    </source>
</reference>
<organism evidence="2">
    <name type="scientific">Arundo donax</name>
    <name type="common">Giant reed</name>
    <name type="synonym">Donax arundinaceus</name>
    <dbReference type="NCBI Taxonomy" id="35708"/>
    <lineage>
        <taxon>Eukaryota</taxon>
        <taxon>Viridiplantae</taxon>
        <taxon>Streptophyta</taxon>
        <taxon>Embryophyta</taxon>
        <taxon>Tracheophyta</taxon>
        <taxon>Spermatophyta</taxon>
        <taxon>Magnoliopsida</taxon>
        <taxon>Liliopsida</taxon>
        <taxon>Poales</taxon>
        <taxon>Poaceae</taxon>
        <taxon>PACMAD clade</taxon>
        <taxon>Arundinoideae</taxon>
        <taxon>Arundineae</taxon>
        <taxon>Arundo</taxon>
    </lineage>
</organism>
<accession>A0A0A9EI78</accession>
<evidence type="ECO:0000256" key="1">
    <source>
        <dbReference type="SAM" id="MobiDB-lite"/>
    </source>
</evidence>
<reference evidence="2" key="1">
    <citation type="submission" date="2014-09" db="EMBL/GenBank/DDBJ databases">
        <authorList>
            <person name="Magalhaes I.L.F."/>
            <person name="Oliveira U."/>
            <person name="Santos F.R."/>
            <person name="Vidigal T.H.D.A."/>
            <person name="Brescovit A.D."/>
            <person name="Santos A.J."/>
        </authorList>
    </citation>
    <scope>NUCLEOTIDE SEQUENCE</scope>
    <source>
        <tissue evidence="2">Shoot tissue taken approximately 20 cm above the soil surface</tissue>
    </source>
</reference>
<sequence>MKPQKSSSKHTRTTNCKNYLLL</sequence>
<dbReference type="AlphaFoldDB" id="A0A0A9EI78"/>
<protein>
    <submittedName>
        <fullName evidence="2">Uncharacterized protein</fullName>
    </submittedName>
</protein>
<proteinExistence type="predicted"/>
<feature type="compositionally biased region" description="Polar residues" evidence="1">
    <location>
        <begin position="13"/>
        <end position="22"/>
    </location>
</feature>
<feature type="region of interest" description="Disordered" evidence="1">
    <location>
        <begin position="1"/>
        <end position="22"/>
    </location>
</feature>
<name>A0A0A9EI78_ARUDO</name>
<evidence type="ECO:0000313" key="2">
    <source>
        <dbReference type="EMBL" id="JAD99791.1"/>
    </source>
</evidence>